<dbReference type="EMBL" id="AY349019">
    <property type="protein sequence ID" value="AAQ99121.1"/>
    <property type="molecule type" value="Genomic_DNA"/>
</dbReference>
<keyword evidence="1" id="KW-0812">Transmembrane</keyword>
<dbReference type="KEGG" id="vg:2943371"/>
<evidence type="ECO:0000256" key="1">
    <source>
        <dbReference type="SAM" id="Phobius"/>
    </source>
</evidence>
<sequence length="86" mass="10510">MNVTRHNIYYYFIILLLYNFCSFLSDVQSCYINKILLLKILWHIFYLILIVFLKIIRIGFIIVDETNTFVVQFLLIFIRCTIMLYK</sequence>
<feature type="transmembrane region" description="Helical" evidence="1">
    <location>
        <begin position="6"/>
        <end position="24"/>
    </location>
</feature>
<evidence type="ECO:0000313" key="3">
    <source>
        <dbReference type="Proteomes" id="UP000008776"/>
    </source>
</evidence>
<dbReference type="GeneID" id="2943371"/>
<proteinExistence type="predicted"/>
<protein>
    <submittedName>
        <fullName evidence="2">Uncharacterized protein</fullName>
    </submittedName>
</protein>
<dbReference type="RefSeq" id="YP_025287.1">
    <property type="nucleotide sequence ID" value="NC_005906.1"/>
</dbReference>
<feature type="transmembrane region" description="Helical" evidence="1">
    <location>
        <begin position="36"/>
        <end position="63"/>
    </location>
</feature>
<evidence type="ECO:0000313" key="2">
    <source>
        <dbReference type="EMBL" id="AAQ99121.1"/>
    </source>
</evidence>
<name>Q6JP81_NPVNC</name>
<feature type="transmembrane region" description="Helical" evidence="1">
    <location>
        <begin position="69"/>
        <end position="85"/>
    </location>
</feature>
<reference evidence="2 3" key="1">
    <citation type="journal article" date="2004" name="J. Virol.">
        <title>Sequence and organization of the Neodiprion lecontei nucleopolyhedrovirus genome.</title>
        <authorList>
            <person name="Lauzon H.A.M."/>
            <person name="Lucarotti C.J."/>
            <person name="Krell P.J."/>
            <person name="Feng Q."/>
            <person name="Retnakaran A."/>
            <person name="Arif B.M."/>
        </authorList>
    </citation>
    <scope>NUCLEOTIDE SEQUENCE [LARGE SCALE GENOMIC DNA]</scope>
    <source>
        <strain evidence="3">Canada</strain>
    </source>
</reference>
<dbReference type="Proteomes" id="UP000008776">
    <property type="component" value="Segment"/>
</dbReference>
<organismHost>
    <name type="scientific">Neodiprion lecontei</name>
    <name type="common">Redheaded pine sawfly</name>
    <dbReference type="NCBI Taxonomy" id="441921"/>
</organismHost>
<keyword evidence="1" id="KW-0472">Membrane</keyword>
<accession>Q6JP81</accession>
<organism evidence="2 3">
    <name type="scientific">Neodiprion lecontei nucleopolyhedrovirus (strain Canada)</name>
    <name type="common">NeleNPV</name>
    <dbReference type="NCBI Taxonomy" id="654906"/>
    <lineage>
        <taxon>Viruses</taxon>
        <taxon>Viruses incertae sedis</taxon>
        <taxon>Naldaviricetes</taxon>
        <taxon>Lefavirales</taxon>
        <taxon>Baculoviridae</taxon>
        <taxon>Gammabaculovirus</taxon>
        <taxon>Gammabaculovirus nelecontei</taxon>
    </lineage>
</organism>
<keyword evidence="3" id="KW-1185">Reference proteome</keyword>
<keyword evidence="1" id="KW-1133">Transmembrane helix</keyword>